<dbReference type="STRING" id="421072.SAMN04488097_0482"/>
<dbReference type="AlphaFoldDB" id="A0A085BF69"/>
<sequence>MKKLNLFYITVFLLIGTGMLYSQAAADRLYLTLANTGRIYDITALSTTPATAINLPNAVTTPGVPGGTNANASNLAVGYDQPGGNPSNIVFIQSNISGGSTLYKNGTAISGTTTPAGIEIGGIATNNVPGPFFGNVYGFQRNTKVLYPIYPAGTATTITGDTIWTEGATLGTDTFFDYQNNIYMFVNYPATNPTSRYLYKISIGGSTAQQVVQIAGTAASVSSIQGMAYLQGSVYIATVLASTIEVRRINIFNGSSSLVATYNGGAGQNLDLATVPYYVPFQFTCSGITQTSTTSFVKGVASNSQKFINIPINNVYADGAYTINIIGTDFNSSSNVNITSSTTSIQVPLNYTGGGNAGTRTLQVNLNGSTTACPINVIVEEDTDGDGIGNSQDLDSDNDGILDIFECADTVVNRDFSTTDGTVTTFDAPAADLGFIFDVYRLDNSFNLNINGVNISTSTLEFQPDQTDNVRFLDGSKYGDGTVPQIYSMTGNADNPLVRIIIHKNGSIAMYGSKSGGSALFPLQLYNGNAFNNIIWNQTGTNTVRLSQPVVGTTYISGKGQGFKFGFCDPDNDGISNQYDVDSDGDGCPDAIEGSEAVRFDQVHSMTLPTTDTNYRYRGQIKVAYNGTTTGTPAQIVSNSASAFGVPQLVNNAGNNLNTATNPSNLAGLVDNTDGTSDVGQGIGTALNASARDVECDRCFRPATTPGVGGLSTSQGFTSLQRAGGGAAEWPGKIKGAYTALDAKTKGFVINRVPTTSLSSIIGVAGMIVYDTTENCLKVYDGTAWSCFSKQTCDNFNQ</sequence>
<protein>
    <submittedName>
        <fullName evidence="1">Uncharacterized protein</fullName>
    </submittedName>
</protein>
<organism evidence="1 2">
    <name type="scientific">Epilithonimonas lactis</name>
    <dbReference type="NCBI Taxonomy" id="421072"/>
    <lineage>
        <taxon>Bacteria</taxon>
        <taxon>Pseudomonadati</taxon>
        <taxon>Bacteroidota</taxon>
        <taxon>Flavobacteriia</taxon>
        <taxon>Flavobacteriales</taxon>
        <taxon>Weeksellaceae</taxon>
        <taxon>Chryseobacterium group</taxon>
        <taxon>Epilithonimonas</taxon>
    </lineage>
</organism>
<dbReference type="SUPFAM" id="SSF103647">
    <property type="entry name" value="TSP type-3 repeat"/>
    <property type="match status" value="1"/>
</dbReference>
<proteinExistence type="predicted"/>
<evidence type="ECO:0000313" key="1">
    <source>
        <dbReference type="EMBL" id="KFC21114.1"/>
    </source>
</evidence>
<dbReference type="InterPro" id="IPR028974">
    <property type="entry name" value="TSP_type-3_rpt"/>
</dbReference>
<dbReference type="EMBL" id="JPLY01000004">
    <property type="protein sequence ID" value="KFC21114.1"/>
    <property type="molecule type" value="Genomic_DNA"/>
</dbReference>
<evidence type="ECO:0000313" key="2">
    <source>
        <dbReference type="Proteomes" id="UP000028623"/>
    </source>
</evidence>
<reference evidence="1 2" key="1">
    <citation type="submission" date="2014-07" db="EMBL/GenBank/DDBJ databases">
        <title>Epilithonimonas lactis LMG 22401 Genome.</title>
        <authorList>
            <person name="Pipes S.E."/>
            <person name="Stropko S.J."/>
        </authorList>
    </citation>
    <scope>NUCLEOTIDE SEQUENCE [LARGE SCALE GENOMIC DNA]</scope>
    <source>
        <strain evidence="1 2">LMG 24401</strain>
    </source>
</reference>
<keyword evidence="2" id="KW-1185">Reference proteome</keyword>
<dbReference type="GO" id="GO:0005509">
    <property type="term" value="F:calcium ion binding"/>
    <property type="evidence" value="ECO:0007669"/>
    <property type="project" value="InterPro"/>
</dbReference>
<comment type="caution">
    <text evidence="1">The sequence shown here is derived from an EMBL/GenBank/DDBJ whole genome shotgun (WGS) entry which is preliminary data.</text>
</comment>
<name>A0A085BF69_9FLAO</name>
<dbReference type="Proteomes" id="UP000028623">
    <property type="component" value="Unassembled WGS sequence"/>
</dbReference>
<accession>A0A085BF69</accession>
<dbReference type="Gene3D" id="4.10.1080.10">
    <property type="entry name" value="TSP type-3 repeat"/>
    <property type="match status" value="1"/>
</dbReference>
<gene>
    <name evidence="1" type="ORF">IO89_12935</name>
</gene>
<dbReference type="RefSeq" id="WP_074719281.1">
    <property type="nucleotide sequence ID" value="NZ_FOFI01000001.1"/>
</dbReference>
<dbReference type="OrthoDB" id="919278at2"/>
<dbReference type="eggNOG" id="COG3291">
    <property type="taxonomic scope" value="Bacteria"/>
</dbReference>